<evidence type="ECO:0000259" key="6">
    <source>
        <dbReference type="Pfam" id="PF03016"/>
    </source>
</evidence>
<evidence type="ECO:0000313" key="8">
    <source>
        <dbReference type="Proteomes" id="UP001605036"/>
    </source>
</evidence>
<keyword evidence="3" id="KW-0812">Transmembrane</keyword>
<evidence type="ECO:0000256" key="1">
    <source>
        <dbReference type="ARBA" id="ARBA00004323"/>
    </source>
</evidence>
<dbReference type="AlphaFoldDB" id="A0ABD1Y3L8"/>
<proteinExistence type="inferred from homology"/>
<feature type="region of interest" description="Disordered" evidence="5">
    <location>
        <begin position="157"/>
        <end position="228"/>
    </location>
</feature>
<protein>
    <recommendedName>
        <fullName evidence="6">Exostosin GT47 domain-containing protein</fullName>
    </recommendedName>
</protein>
<dbReference type="PANTHER" id="PTHR11062:SF117">
    <property type="entry name" value="XYLOGLUCAN-SPECIFIC GALACTURONOSYLTRANSFERASE 1"/>
    <property type="match status" value="1"/>
</dbReference>
<gene>
    <name evidence="7" type="ORF">R1flu_001563</name>
</gene>
<keyword evidence="8" id="KW-1185">Reference proteome</keyword>
<evidence type="ECO:0000256" key="4">
    <source>
        <dbReference type="ARBA" id="ARBA00023034"/>
    </source>
</evidence>
<evidence type="ECO:0000313" key="7">
    <source>
        <dbReference type="EMBL" id="KAL2621358.1"/>
    </source>
</evidence>
<feature type="domain" description="Exostosin GT47" evidence="6">
    <location>
        <begin position="291"/>
        <end position="629"/>
    </location>
</feature>
<dbReference type="GO" id="GO:0000139">
    <property type="term" value="C:Golgi membrane"/>
    <property type="evidence" value="ECO:0007669"/>
    <property type="project" value="UniProtKB-SubCell"/>
</dbReference>
<evidence type="ECO:0000256" key="2">
    <source>
        <dbReference type="ARBA" id="ARBA00010271"/>
    </source>
</evidence>
<dbReference type="Pfam" id="PF03016">
    <property type="entry name" value="Exostosin_GT47"/>
    <property type="match status" value="1"/>
</dbReference>
<accession>A0ABD1Y3L8</accession>
<reference evidence="7 8" key="1">
    <citation type="submission" date="2024-09" db="EMBL/GenBank/DDBJ databases">
        <title>Chromosome-scale assembly of Riccia fluitans.</title>
        <authorList>
            <person name="Paukszto L."/>
            <person name="Sawicki J."/>
            <person name="Karawczyk K."/>
            <person name="Piernik-Szablinska J."/>
            <person name="Szczecinska M."/>
            <person name="Mazdziarz M."/>
        </authorList>
    </citation>
    <scope>NUCLEOTIDE SEQUENCE [LARGE SCALE GENOMIC DNA]</scope>
    <source>
        <strain evidence="7">Rf_01</strain>
        <tissue evidence="7">Aerial parts of the thallus</tissue>
    </source>
</reference>
<feature type="compositionally biased region" description="Polar residues" evidence="5">
    <location>
        <begin position="193"/>
        <end position="208"/>
    </location>
</feature>
<comment type="caution">
    <text evidence="7">The sequence shown here is derived from an EMBL/GenBank/DDBJ whole genome shotgun (WGS) entry which is preliminary data.</text>
</comment>
<evidence type="ECO:0000256" key="3">
    <source>
        <dbReference type="ARBA" id="ARBA00022968"/>
    </source>
</evidence>
<sequence length="696" mass="79028">MKLLEVLRKLKYHRMTLVPAICLLIFVWLWMSTSLALINFSHYSLSQDTQCTSCTNNDHALLTTPNFPSYIKDVILRTSRLSTAQISSFQHPSRTSNKVAFVEKIPDKKQLQELILKSGAANSNERRVSQKSSKPNSEVSQCLGRSSACVKVEPELGKIPSPFSNGGDSHNSDSRLDEGVSKAEKPDEEDLQTKQLDGPSNSRGNRVTPSAAPRKQSTGSGDAGEGGVMFKHENMTAADLWEAKELEKMMRHLRESALPTSKSSHPSVILQGLYVRYGTPQGTIAPNLPSCDGRYIYVYNLPRKFNADLIAQCDTLENWVNLCDYLQHDGMGLVLNYTGEEKEAVLTPEGSWHMTHQHLLEPIFHARMRSYDCLTTDESTASLFYIPYYGALDENRWEFAENATNEDRDALPLELVHWLEEQESWKRNNGLDHVLLLGDISWDFRRTERSNWGSKLLRLPQMDAPTKLLIERQVWDPTEIGVPYPTSFHPSSGHEIRAWQSRCEESERRYLVSFAGMPRPNMLGNIRGQLIRQCLDNPKDCFFLRCEHGVCYRPDSTMDLFLHSHFCMQPPGDSPSRRSMFDSLIGGCIPVLFNPYSAYYQYPWHLPEYSKSFSVYIPSKHVMSGRANVIEILKTISAQERTEMRARIIQDILPGLLYSKPGAEHPSFRDAFDITVEGLLQRVENLRAEKAAAIVE</sequence>
<feature type="region of interest" description="Disordered" evidence="5">
    <location>
        <begin position="117"/>
        <end position="144"/>
    </location>
</feature>
<evidence type="ECO:0000256" key="5">
    <source>
        <dbReference type="SAM" id="MobiDB-lite"/>
    </source>
</evidence>
<keyword evidence="3" id="KW-0735">Signal-anchor</keyword>
<feature type="compositionally biased region" description="Polar residues" evidence="5">
    <location>
        <begin position="130"/>
        <end position="144"/>
    </location>
</feature>
<comment type="similarity">
    <text evidence="2">Belongs to the glycosyltransferase 47 family.</text>
</comment>
<dbReference type="PANTHER" id="PTHR11062">
    <property type="entry name" value="EXOSTOSIN HEPARAN SULFATE GLYCOSYLTRANSFERASE -RELATED"/>
    <property type="match status" value="1"/>
</dbReference>
<dbReference type="InterPro" id="IPR004263">
    <property type="entry name" value="Exostosin"/>
</dbReference>
<feature type="compositionally biased region" description="Basic and acidic residues" evidence="5">
    <location>
        <begin position="170"/>
        <end position="185"/>
    </location>
</feature>
<name>A0ABD1Y3L8_9MARC</name>
<organism evidence="7 8">
    <name type="scientific">Riccia fluitans</name>
    <dbReference type="NCBI Taxonomy" id="41844"/>
    <lineage>
        <taxon>Eukaryota</taxon>
        <taxon>Viridiplantae</taxon>
        <taxon>Streptophyta</taxon>
        <taxon>Embryophyta</taxon>
        <taxon>Marchantiophyta</taxon>
        <taxon>Marchantiopsida</taxon>
        <taxon>Marchantiidae</taxon>
        <taxon>Marchantiales</taxon>
        <taxon>Ricciaceae</taxon>
        <taxon>Riccia</taxon>
    </lineage>
</organism>
<keyword evidence="4" id="KW-0333">Golgi apparatus</keyword>
<dbReference type="Proteomes" id="UP001605036">
    <property type="component" value="Unassembled WGS sequence"/>
</dbReference>
<comment type="subcellular location">
    <subcellularLocation>
        <location evidence="1">Golgi apparatus membrane</location>
        <topology evidence="1">Single-pass type II membrane protein</topology>
    </subcellularLocation>
</comment>
<dbReference type="InterPro" id="IPR040911">
    <property type="entry name" value="Exostosin_GT47"/>
</dbReference>
<dbReference type="EMBL" id="JBHFFA010000006">
    <property type="protein sequence ID" value="KAL2621358.1"/>
    <property type="molecule type" value="Genomic_DNA"/>
</dbReference>